<feature type="region of interest" description="Disordered" evidence="1">
    <location>
        <begin position="207"/>
        <end position="230"/>
    </location>
</feature>
<feature type="compositionally biased region" description="Low complexity" evidence="1">
    <location>
        <begin position="142"/>
        <end position="162"/>
    </location>
</feature>
<sequence length="272" mass="29277">MSHGITPSRPVAPATSAPSAPTRSKAKSKAKTPFKTPFKTPLRSATKRPIPPPQEALPTPSGVDLAAPMRRRTSKSKPKPVGIHSPFRSPLVTRTTSTSLAPPSSFKSKSKSTSDRSSENELISSNHDATTNHSLHLQALHSLATPSRTPRRSPSGAPASASRHYHTPLCTQSDTLLRLLRAKSAVVRAQTADLVGRNQELQTFISHRDSSSPLSKISPPSGNPTRPWSRKLSSLASENEMPWICCATNSASESPSFYRERSAVESLANRAP</sequence>
<feature type="region of interest" description="Disordered" evidence="1">
    <location>
        <begin position="1"/>
        <end position="124"/>
    </location>
</feature>
<dbReference type="Proteomes" id="UP000193411">
    <property type="component" value="Unassembled WGS sequence"/>
</dbReference>
<feature type="compositionally biased region" description="Low complexity" evidence="1">
    <location>
        <begin position="1"/>
        <end position="23"/>
    </location>
</feature>
<proteinExistence type="predicted"/>
<dbReference type="AlphaFoldDB" id="A0A1Y2HB60"/>
<name>A0A1Y2HB60_9FUNG</name>
<comment type="caution">
    <text evidence="2">The sequence shown here is derived from an EMBL/GenBank/DDBJ whole genome shotgun (WGS) entry which is preliminary data.</text>
</comment>
<feature type="region of interest" description="Disordered" evidence="1">
    <location>
        <begin position="252"/>
        <end position="272"/>
    </location>
</feature>
<feature type="region of interest" description="Disordered" evidence="1">
    <location>
        <begin position="142"/>
        <end position="167"/>
    </location>
</feature>
<feature type="compositionally biased region" description="Polar residues" evidence="1">
    <location>
        <begin position="92"/>
        <end position="102"/>
    </location>
</feature>
<organism evidence="2 3">
    <name type="scientific">Catenaria anguillulae PL171</name>
    <dbReference type="NCBI Taxonomy" id="765915"/>
    <lineage>
        <taxon>Eukaryota</taxon>
        <taxon>Fungi</taxon>
        <taxon>Fungi incertae sedis</taxon>
        <taxon>Blastocladiomycota</taxon>
        <taxon>Blastocladiomycetes</taxon>
        <taxon>Blastocladiales</taxon>
        <taxon>Catenariaceae</taxon>
        <taxon>Catenaria</taxon>
    </lineage>
</organism>
<evidence type="ECO:0000313" key="2">
    <source>
        <dbReference type="EMBL" id="ORZ31224.1"/>
    </source>
</evidence>
<protein>
    <submittedName>
        <fullName evidence="2">Uncharacterized protein</fullName>
    </submittedName>
</protein>
<reference evidence="2 3" key="1">
    <citation type="submission" date="2016-07" db="EMBL/GenBank/DDBJ databases">
        <title>Pervasive Adenine N6-methylation of Active Genes in Fungi.</title>
        <authorList>
            <consortium name="DOE Joint Genome Institute"/>
            <person name="Mondo S.J."/>
            <person name="Dannebaum R.O."/>
            <person name="Kuo R.C."/>
            <person name="Labutti K."/>
            <person name="Haridas S."/>
            <person name="Kuo A."/>
            <person name="Salamov A."/>
            <person name="Ahrendt S.R."/>
            <person name="Lipzen A."/>
            <person name="Sullivan W."/>
            <person name="Andreopoulos W.B."/>
            <person name="Clum A."/>
            <person name="Lindquist E."/>
            <person name="Daum C."/>
            <person name="Ramamoorthy G.K."/>
            <person name="Gryganskyi A."/>
            <person name="Culley D."/>
            <person name="Magnuson J.K."/>
            <person name="James T.Y."/>
            <person name="O'Malley M.A."/>
            <person name="Stajich J.E."/>
            <person name="Spatafora J.W."/>
            <person name="Visel A."/>
            <person name="Grigoriev I.V."/>
        </authorList>
    </citation>
    <scope>NUCLEOTIDE SEQUENCE [LARGE SCALE GENOMIC DNA]</scope>
    <source>
        <strain evidence="2 3">PL171</strain>
    </source>
</reference>
<feature type="compositionally biased region" description="Basic residues" evidence="1">
    <location>
        <begin position="69"/>
        <end position="78"/>
    </location>
</feature>
<feature type="compositionally biased region" description="Low complexity" evidence="1">
    <location>
        <begin position="211"/>
        <end position="220"/>
    </location>
</feature>
<evidence type="ECO:0000313" key="3">
    <source>
        <dbReference type="Proteomes" id="UP000193411"/>
    </source>
</evidence>
<dbReference type="EMBL" id="MCFL01000064">
    <property type="protein sequence ID" value="ORZ31224.1"/>
    <property type="molecule type" value="Genomic_DNA"/>
</dbReference>
<gene>
    <name evidence="2" type="ORF">BCR44DRAFT_1502988</name>
</gene>
<evidence type="ECO:0000256" key="1">
    <source>
        <dbReference type="SAM" id="MobiDB-lite"/>
    </source>
</evidence>
<accession>A0A1Y2HB60</accession>
<keyword evidence="3" id="KW-1185">Reference proteome</keyword>